<organism evidence="2 3">
    <name type="scientific">Candidatus Doudnabacteria bacterium RIFCSPHIGHO2_01_FULL_50_11</name>
    <dbReference type="NCBI Taxonomy" id="1817828"/>
    <lineage>
        <taxon>Bacteria</taxon>
        <taxon>Candidatus Doudnaibacteriota</taxon>
    </lineage>
</organism>
<dbReference type="Proteomes" id="UP000178377">
    <property type="component" value="Unassembled WGS sequence"/>
</dbReference>
<feature type="region of interest" description="Disordered" evidence="1">
    <location>
        <begin position="29"/>
        <end position="53"/>
    </location>
</feature>
<name>A0A1F5PEV0_9BACT</name>
<comment type="caution">
    <text evidence="2">The sequence shown here is derived from an EMBL/GenBank/DDBJ whole genome shotgun (WGS) entry which is preliminary data.</text>
</comment>
<sequence length="100" mass="10540">MSAKNKYLVVSILAIVAVLGIMITRRANNGPGDLRSGGETTPPAQTIAPSGNPDDAVQAFVNDADAETAQIEADDNSDEILNSDVTNLSEFSHSADNYDF</sequence>
<feature type="compositionally biased region" description="Polar residues" evidence="1">
    <location>
        <begin position="38"/>
        <end position="49"/>
    </location>
</feature>
<dbReference type="AlphaFoldDB" id="A0A1F5PEV0"/>
<evidence type="ECO:0000313" key="3">
    <source>
        <dbReference type="Proteomes" id="UP000178377"/>
    </source>
</evidence>
<proteinExistence type="predicted"/>
<dbReference type="EMBL" id="MFEO01000033">
    <property type="protein sequence ID" value="OGE88477.1"/>
    <property type="molecule type" value="Genomic_DNA"/>
</dbReference>
<dbReference type="STRING" id="1817828.A2722_01100"/>
<protein>
    <submittedName>
        <fullName evidence="2">Uncharacterized protein</fullName>
    </submittedName>
</protein>
<evidence type="ECO:0000256" key="1">
    <source>
        <dbReference type="SAM" id="MobiDB-lite"/>
    </source>
</evidence>
<gene>
    <name evidence="2" type="ORF">A2722_01100</name>
</gene>
<accession>A0A1F5PEV0</accession>
<reference evidence="2 3" key="1">
    <citation type="journal article" date="2016" name="Nat. Commun.">
        <title>Thousands of microbial genomes shed light on interconnected biogeochemical processes in an aquifer system.</title>
        <authorList>
            <person name="Anantharaman K."/>
            <person name="Brown C.T."/>
            <person name="Hug L.A."/>
            <person name="Sharon I."/>
            <person name="Castelle C.J."/>
            <person name="Probst A.J."/>
            <person name="Thomas B.C."/>
            <person name="Singh A."/>
            <person name="Wilkins M.J."/>
            <person name="Karaoz U."/>
            <person name="Brodie E.L."/>
            <person name="Williams K.H."/>
            <person name="Hubbard S.S."/>
            <person name="Banfield J.F."/>
        </authorList>
    </citation>
    <scope>NUCLEOTIDE SEQUENCE [LARGE SCALE GENOMIC DNA]</scope>
</reference>
<evidence type="ECO:0000313" key="2">
    <source>
        <dbReference type="EMBL" id="OGE88477.1"/>
    </source>
</evidence>